<reference evidence="4" key="1">
    <citation type="journal article" date="2019" name="Int. J. Syst. Evol. Microbiol.">
        <title>The Global Catalogue of Microorganisms (GCM) 10K type strain sequencing project: providing services to taxonomists for standard genome sequencing and annotation.</title>
        <authorList>
            <consortium name="The Broad Institute Genomics Platform"/>
            <consortium name="The Broad Institute Genome Sequencing Center for Infectious Disease"/>
            <person name="Wu L."/>
            <person name="Ma J."/>
        </authorList>
    </citation>
    <scope>NUCLEOTIDE SEQUENCE [LARGE SCALE GENOMIC DNA]</scope>
    <source>
        <strain evidence="4">KCTC 32255</strain>
    </source>
</reference>
<comment type="caution">
    <text evidence="3">The sequence shown here is derived from an EMBL/GenBank/DDBJ whole genome shotgun (WGS) entry which is preliminary data.</text>
</comment>
<dbReference type="RefSeq" id="WP_345404945.1">
    <property type="nucleotide sequence ID" value="NZ_BAABLA010000119.1"/>
</dbReference>
<protein>
    <submittedName>
        <fullName evidence="3">XdhC family protein</fullName>
    </submittedName>
</protein>
<evidence type="ECO:0000313" key="3">
    <source>
        <dbReference type="EMBL" id="MFC6870651.1"/>
    </source>
</evidence>
<dbReference type="PANTHER" id="PTHR30388:SF4">
    <property type="entry name" value="MOLYBDENUM COFACTOR INSERTION CHAPERONE PAOD"/>
    <property type="match status" value="1"/>
</dbReference>
<evidence type="ECO:0000313" key="4">
    <source>
        <dbReference type="Proteomes" id="UP001596337"/>
    </source>
</evidence>
<evidence type="ECO:0000259" key="2">
    <source>
        <dbReference type="Pfam" id="PF13478"/>
    </source>
</evidence>
<organism evidence="3 4">
    <name type="scientific">Haloechinothrix salitolerans</name>
    <dbReference type="NCBI Taxonomy" id="926830"/>
    <lineage>
        <taxon>Bacteria</taxon>
        <taxon>Bacillati</taxon>
        <taxon>Actinomycetota</taxon>
        <taxon>Actinomycetes</taxon>
        <taxon>Pseudonocardiales</taxon>
        <taxon>Pseudonocardiaceae</taxon>
        <taxon>Haloechinothrix</taxon>
    </lineage>
</organism>
<sequence length="164" mass="16671">MSEHQILIVGSGDVATALESIGITLGWKPVVATSLSDVTSRLPATESVIVLSHDDQLDGPALAAALTSNASYIGAMGSRRTQARRRDWLLTNGVSAELADSIRGPAGLDIGARTPAEIAVSIIAEIVACHRGATAADALSARPGPIHPDATPGSISCPGDTTTP</sequence>
<keyword evidence="4" id="KW-1185">Reference proteome</keyword>
<proteinExistence type="predicted"/>
<evidence type="ECO:0000256" key="1">
    <source>
        <dbReference type="SAM" id="MobiDB-lite"/>
    </source>
</evidence>
<dbReference type="Gene3D" id="3.40.50.720">
    <property type="entry name" value="NAD(P)-binding Rossmann-like Domain"/>
    <property type="match status" value="1"/>
</dbReference>
<dbReference type="PANTHER" id="PTHR30388">
    <property type="entry name" value="ALDEHYDE OXIDOREDUCTASE MOLYBDENUM COFACTOR ASSEMBLY PROTEIN"/>
    <property type="match status" value="1"/>
</dbReference>
<gene>
    <name evidence="3" type="ORF">ACFQGD_26320</name>
</gene>
<dbReference type="InterPro" id="IPR027051">
    <property type="entry name" value="XdhC_Rossmann_dom"/>
</dbReference>
<name>A0ABW2C6D5_9PSEU</name>
<dbReference type="EMBL" id="JBHSXX010000001">
    <property type="protein sequence ID" value="MFC6870651.1"/>
    <property type="molecule type" value="Genomic_DNA"/>
</dbReference>
<feature type="domain" description="XdhC Rossmann" evidence="2">
    <location>
        <begin position="6"/>
        <end position="126"/>
    </location>
</feature>
<dbReference type="Pfam" id="PF13478">
    <property type="entry name" value="XdhC_C"/>
    <property type="match status" value="1"/>
</dbReference>
<dbReference type="InterPro" id="IPR052698">
    <property type="entry name" value="MoCofactor_Util/Proc"/>
</dbReference>
<accession>A0ABW2C6D5</accession>
<dbReference type="Proteomes" id="UP001596337">
    <property type="component" value="Unassembled WGS sequence"/>
</dbReference>
<feature type="region of interest" description="Disordered" evidence="1">
    <location>
        <begin position="140"/>
        <end position="164"/>
    </location>
</feature>